<reference evidence="1 2" key="1">
    <citation type="journal article" date="2022" name="Plant J.">
        <title>Chromosome-level genome of Camellia lanceoleosa provides a valuable resource for understanding genome evolution and self-incompatibility.</title>
        <authorList>
            <person name="Gong W."/>
            <person name="Xiao S."/>
            <person name="Wang L."/>
            <person name="Liao Z."/>
            <person name="Chang Y."/>
            <person name="Mo W."/>
            <person name="Hu G."/>
            <person name="Li W."/>
            <person name="Zhao G."/>
            <person name="Zhu H."/>
            <person name="Hu X."/>
            <person name="Ji K."/>
            <person name="Xiang X."/>
            <person name="Song Q."/>
            <person name="Yuan D."/>
            <person name="Jin S."/>
            <person name="Zhang L."/>
        </authorList>
    </citation>
    <scope>NUCLEOTIDE SEQUENCE [LARGE SCALE GENOMIC DNA]</scope>
    <source>
        <strain evidence="1">SQ_2022a</strain>
    </source>
</reference>
<sequence>MEHSGSPTRRPEDGTRTNSYSTVTNQQNDQEEGDDAEQSLEEEDILELLLPNDVVEVDSDTPITISSISLLNEEIDKIRDPWQNSLIVKLMGRSSSYTYLMDKLKSIWKPSGTFLGIDLGNHFFLLKFQEMLDLNKVLNEGPWFVGMNFLVIPRWEPDFQPKKANILTTVVWARLHNLPIEYYDHQILRRIGNKLGKVLKIDVHTANGDRGRFALLCVQIDMATPLVAKLLVGSILIKIAYEGINAICFHCGLIGHKASECPNHVQINPPIATLVDRGQTVSTLIKQPTTSIIDSNLSTLIALHDNLFECLRECHIPPLESVPSIPSSFEAPNLSLDVPPVTTQFVALTYNPHVLRLHTLLPCSILTSSNMPLETISPPLSSIITSSSPIAQSPPKPHHVPSNFSPTNPSPQCSQPNKSPPNTSYPLPIDQCERSATNQLVHGDHKRVLQSGRPTDQNAPTRPNPCTGMVQSRDNEHLDESCSISTTTSSSATSPDDDRQLPIHPIHPCNRLPSSTDSDEPSGHAQVGTTTNRSAGIGITNGGHISPCATLTNNRSTTTNLNSMGDYSLGSSQ</sequence>
<keyword evidence="2" id="KW-1185">Reference proteome</keyword>
<dbReference type="EMBL" id="CM045761">
    <property type="protein sequence ID" value="KAI8013539.1"/>
    <property type="molecule type" value="Genomic_DNA"/>
</dbReference>
<name>A0ACC0HLG1_9ERIC</name>
<dbReference type="Proteomes" id="UP001060215">
    <property type="component" value="Chromosome 4"/>
</dbReference>
<evidence type="ECO:0000313" key="1">
    <source>
        <dbReference type="EMBL" id="KAI8013539.1"/>
    </source>
</evidence>
<evidence type="ECO:0000313" key="2">
    <source>
        <dbReference type="Proteomes" id="UP001060215"/>
    </source>
</evidence>
<proteinExistence type="predicted"/>
<accession>A0ACC0HLG1</accession>
<protein>
    <submittedName>
        <fullName evidence="1">Uncharacterized protein</fullName>
    </submittedName>
</protein>
<organism evidence="1 2">
    <name type="scientific">Camellia lanceoleosa</name>
    <dbReference type="NCBI Taxonomy" id="1840588"/>
    <lineage>
        <taxon>Eukaryota</taxon>
        <taxon>Viridiplantae</taxon>
        <taxon>Streptophyta</taxon>
        <taxon>Embryophyta</taxon>
        <taxon>Tracheophyta</taxon>
        <taxon>Spermatophyta</taxon>
        <taxon>Magnoliopsida</taxon>
        <taxon>eudicotyledons</taxon>
        <taxon>Gunneridae</taxon>
        <taxon>Pentapetalae</taxon>
        <taxon>asterids</taxon>
        <taxon>Ericales</taxon>
        <taxon>Theaceae</taxon>
        <taxon>Camellia</taxon>
    </lineage>
</organism>
<comment type="caution">
    <text evidence="1">The sequence shown here is derived from an EMBL/GenBank/DDBJ whole genome shotgun (WGS) entry which is preliminary data.</text>
</comment>
<gene>
    <name evidence="1" type="ORF">LOK49_LG05G03238</name>
</gene>